<proteinExistence type="predicted"/>
<accession>A0A1S9RS91</accession>
<comment type="caution">
    <text evidence="1">The sequence shown here is derived from an EMBL/GenBank/DDBJ whole genome shotgun (WGS) entry which is preliminary data.</text>
</comment>
<protein>
    <submittedName>
        <fullName evidence="1">Uncharacterized protein</fullName>
    </submittedName>
</protein>
<evidence type="ECO:0000313" key="2">
    <source>
        <dbReference type="Proteomes" id="UP000190744"/>
    </source>
</evidence>
<sequence length="323" mass="37717">MGPVTLTKWNNHWPGGIPSFIRRNQEQVEDVAAASRAWRFFLREQWVDVEDVAAEEQRRTLIKQWATADQAFRDRYGSRVPDDEREFEDPNDVRLTPLLFWTLDDVHICLTKWTPETQALLAKCLITLFGWMGDQEYMTSTMSMYYPLEDNQGNILDIFKFRQSLARPDFLDVCMTVEGTLLFSDCFPKLIIDDHTLETGLCLWIQYQNNGRRERAWRAQMFMDEFPLFFLAVHANSDPLDEVLEYMENDRLEDEDPEVILEEKPVDTRRPFVEIFENDRRDDVDRYAPGIREAEAVGNGLAIGYELERILADSGGPLKINEG</sequence>
<dbReference type="AlphaFoldDB" id="A0A1S9RS91"/>
<name>A0A1S9RS91_PENBI</name>
<evidence type="ECO:0000313" key="1">
    <source>
        <dbReference type="EMBL" id="OOQ88160.1"/>
    </source>
</evidence>
<dbReference type="Proteomes" id="UP000190744">
    <property type="component" value="Unassembled WGS sequence"/>
</dbReference>
<gene>
    <name evidence="1" type="ORF">PEBR_14106</name>
</gene>
<organism evidence="1 2">
    <name type="scientific">Penicillium brasilianum</name>
    <dbReference type="NCBI Taxonomy" id="104259"/>
    <lineage>
        <taxon>Eukaryota</taxon>
        <taxon>Fungi</taxon>
        <taxon>Dikarya</taxon>
        <taxon>Ascomycota</taxon>
        <taxon>Pezizomycotina</taxon>
        <taxon>Eurotiomycetes</taxon>
        <taxon>Eurotiomycetidae</taxon>
        <taxon>Eurotiales</taxon>
        <taxon>Aspergillaceae</taxon>
        <taxon>Penicillium</taxon>
    </lineage>
</organism>
<reference evidence="2" key="1">
    <citation type="submission" date="2015-09" db="EMBL/GenBank/DDBJ databases">
        <authorList>
            <person name="Fill T.P."/>
            <person name="Baretta J.F."/>
            <person name="de Almeida L.G."/>
            <person name="Rocha M."/>
            <person name="de Souza D.H."/>
            <person name="Malavazi I."/>
            <person name="Cerdeira L.T."/>
            <person name="Hong H."/>
            <person name="Samborskyy M."/>
            <person name="de Vasconcelos A.T."/>
            <person name="Leadlay P."/>
            <person name="Rodrigues-Filho E."/>
        </authorList>
    </citation>
    <scope>NUCLEOTIDE SEQUENCE [LARGE SCALE GENOMIC DNA]</scope>
    <source>
        <strain evidence="2">LaBioMMi 136</strain>
    </source>
</reference>
<dbReference type="EMBL" id="LJBN01000120">
    <property type="protein sequence ID" value="OOQ88160.1"/>
    <property type="molecule type" value="Genomic_DNA"/>
</dbReference>